<dbReference type="InterPro" id="IPR036641">
    <property type="entry name" value="HPT_dom_sf"/>
</dbReference>
<sequence>MLESTLQVAMAATMKLSTLGYAASMLSTGLFDEQFQKLLLLQNKSDPNFFAETITMFCEDGEQTIGELTKRLDKQCVNFDEVAAFVHKLEGGSSSVGAKRVKNTCIQFLQFCKEKSRHGCLKTLDTLRVVFYEVSGKFKDMLQLEQQQAEATK</sequence>
<proteinExistence type="predicted"/>
<evidence type="ECO:0000256" key="8">
    <source>
        <dbReference type="RuleBase" id="RU369004"/>
    </source>
</evidence>
<dbReference type="GO" id="GO:0005829">
    <property type="term" value="C:cytosol"/>
    <property type="evidence" value="ECO:0007669"/>
    <property type="project" value="UniProtKB-SubCell"/>
</dbReference>
<dbReference type="GO" id="GO:0009736">
    <property type="term" value="P:cytokinin-activated signaling pathway"/>
    <property type="evidence" value="ECO:0007669"/>
    <property type="project" value="UniProtKB-KW"/>
</dbReference>
<evidence type="ECO:0000313" key="10">
    <source>
        <dbReference type="EMBL" id="KAK1607021.1"/>
    </source>
</evidence>
<dbReference type="GO" id="GO:0000160">
    <property type="term" value="P:phosphorelay signal transduction system"/>
    <property type="evidence" value="ECO:0007669"/>
    <property type="project" value="UniProtKB-UniRule"/>
</dbReference>
<gene>
    <name evidence="10" type="ORF">QYE76_030694</name>
</gene>
<keyword evidence="5" id="KW-0539">Nucleus</keyword>
<keyword evidence="1" id="KW-0963">Cytoplasm</keyword>
<dbReference type="Proteomes" id="UP001231189">
    <property type="component" value="Unassembled WGS sequence"/>
</dbReference>
<comment type="caution">
    <text evidence="10">The sequence shown here is derived from an EMBL/GenBank/DDBJ whole genome shotgun (WGS) entry which is preliminary data.</text>
</comment>
<dbReference type="SUPFAM" id="SSF47226">
    <property type="entry name" value="Histidine-containing phosphotransfer domain, HPT domain"/>
    <property type="match status" value="1"/>
</dbReference>
<feature type="modified residue" description="Phosphohistidine" evidence="7">
    <location>
        <position position="87"/>
    </location>
</feature>
<evidence type="ECO:0000256" key="6">
    <source>
        <dbReference type="ARBA" id="ARBA00057097"/>
    </source>
</evidence>
<keyword evidence="3 8" id="KW-0932">Cytokinin signaling pathway</keyword>
<keyword evidence="7" id="KW-0597">Phosphoprotein</keyword>
<dbReference type="InterPro" id="IPR045871">
    <property type="entry name" value="AHP1-5/YPD1"/>
</dbReference>
<keyword evidence="11" id="KW-1185">Reference proteome</keyword>
<feature type="domain" description="HPt" evidence="9">
    <location>
        <begin position="46"/>
        <end position="145"/>
    </location>
</feature>
<keyword evidence="4 8" id="KW-0902">Two-component regulatory system</keyword>
<comment type="function">
    <text evidence="6">Functions as a two-component phosphorelay mediators between cytokinin sensor histidine kinases and response regulators (B-type ARRs). Plays an important role in propagating cytokinin signal transduction through the multistep His-to-Asp phosphorelay. Functions as a positive regulator of the cytokinin signaling pathway. May play a regulatory role in salt and drought tolerance during plant development.</text>
</comment>
<evidence type="ECO:0000259" key="9">
    <source>
        <dbReference type="PROSITE" id="PS50894"/>
    </source>
</evidence>
<dbReference type="Pfam" id="PF01627">
    <property type="entry name" value="Hpt"/>
    <property type="match status" value="1"/>
</dbReference>
<evidence type="ECO:0000313" key="11">
    <source>
        <dbReference type="Proteomes" id="UP001231189"/>
    </source>
</evidence>
<evidence type="ECO:0000256" key="5">
    <source>
        <dbReference type="ARBA" id="ARBA00023242"/>
    </source>
</evidence>
<evidence type="ECO:0000256" key="1">
    <source>
        <dbReference type="ARBA" id="ARBA00022490"/>
    </source>
</evidence>
<evidence type="ECO:0000256" key="2">
    <source>
        <dbReference type="ARBA" id="ARBA00022606"/>
    </source>
</evidence>
<dbReference type="GO" id="GO:0005634">
    <property type="term" value="C:nucleus"/>
    <property type="evidence" value="ECO:0007669"/>
    <property type="project" value="UniProtKB-SubCell"/>
</dbReference>
<dbReference type="PANTHER" id="PTHR28242">
    <property type="entry name" value="PHOSPHORELAY INTERMEDIATE PROTEIN YPD1"/>
    <property type="match status" value="1"/>
</dbReference>
<evidence type="ECO:0000256" key="3">
    <source>
        <dbReference type="ARBA" id="ARBA00022864"/>
    </source>
</evidence>
<dbReference type="Gene3D" id="1.20.120.160">
    <property type="entry name" value="HPT domain"/>
    <property type="match status" value="1"/>
</dbReference>
<protein>
    <recommendedName>
        <fullName evidence="8">Histidine-containing phosphotransfer protein</fullName>
    </recommendedName>
</protein>
<dbReference type="GO" id="GO:0043424">
    <property type="term" value="F:protein histidine kinase binding"/>
    <property type="evidence" value="ECO:0007669"/>
    <property type="project" value="UniProtKB-UniRule"/>
</dbReference>
<dbReference type="GO" id="GO:0080038">
    <property type="term" value="P:positive regulation of cytokinin-activated signaling pathway"/>
    <property type="evidence" value="ECO:0007669"/>
    <property type="project" value="UniProtKB-ARBA"/>
</dbReference>
<dbReference type="GO" id="GO:0009927">
    <property type="term" value="F:histidine phosphotransfer kinase activity"/>
    <property type="evidence" value="ECO:0007669"/>
    <property type="project" value="UniProtKB-UniRule"/>
</dbReference>
<reference evidence="10" key="1">
    <citation type="submission" date="2023-07" db="EMBL/GenBank/DDBJ databases">
        <title>A chromosome-level genome assembly of Lolium multiflorum.</title>
        <authorList>
            <person name="Chen Y."/>
            <person name="Copetti D."/>
            <person name="Kolliker R."/>
            <person name="Studer B."/>
        </authorList>
    </citation>
    <scope>NUCLEOTIDE SEQUENCE</scope>
    <source>
        <strain evidence="10">02402/16</strain>
        <tissue evidence="10">Leaf</tissue>
    </source>
</reference>
<comment type="subcellular location">
    <subcellularLocation>
        <location evidence="8">Cytoplasm</location>
        <location evidence="8">Cytosol</location>
    </subcellularLocation>
    <subcellularLocation>
        <location evidence="8">Nucleus</location>
    </subcellularLocation>
</comment>
<comment type="domain">
    <text evidence="8">Histidine-containing phosphotransfer domain (HPt) contains an active histidine that mediates the phosphotransfer.</text>
</comment>
<evidence type="ECO:0000256" key="7">
    <source>
        <dbReference type="PROSITE-ProRule" id="PRU00110"/>
    </source>
</evidence>
<dbReference type="InterPro" id="IPR008207">
    <property type="entry name" value="Sig_transdc_His_kin_Hpt_dom"/>
</dbReference>
<dbReference type="AlphaFoldDB" id="A0AAD8QQC0"/>
<name>A0AAD8QQC0_LOLMU</name>
<dbReference type="PROSITE" id="PS50894">
    <property type="entry name" value="HPT"/>
    <property type="match status" value="1"/>
</dbReference>
<keyword evidence="2" id="KW-0716">Sensory transduction</keyword>
<accession>A0AAD8QQC0</accession>
<dbReference type="EMBL" id="JAUUTY010000007">
    <property type="protein sequence ID" value="KAK1607021.1"/>
    <property type="molecule type" value="Genomic_DNA"/>
</dbReference>
<dbReference type="PANTHER" id="PTHR28242:SF47">
    <property type="entry name" value="HISTIDINE-CONTAINING PHOSPHOTRANSFER PROTEIN 1"/>
    <property type="match status" value="1"/>
</dbReference>
<evidence type="ECO:0000256" key="4">
    <source>
        <dbReference type="ARBA" id="ARBA00023012"/>
    </source>
</evidence>
<dbReference type="FunFam" id="1.20.120.160:FF:000001">
    <property type="entry name" value="Histidine-containing phosphotransfer protein 1"/>
    <property type="match status" value="1"/>
</dbReference>
<organism evidence="10 11">
    <name type="scientific">Lolium multiflorum</name>
    <name type="common">Italian ryegrass</name>
    <name type="synonym">Lolium perenne subsp. multiflorum</name>
    <dbReference type="NCBI Taxonomy" id="4521"/>
    <lineage>
        <taxon>Eukaryota</taxon>
        <taxon>Viridiplantae</taxon>
        <taxon>Streptophyta</taxon>
        <taxon>Embryophyta</taxon>
        <taxon>Tracheophyta</taxon>
        <taxon>Spermatophyta</taxon>
        <taxon>Magnoliopsida</taxon>
        <taxon>Liliopsida</taxon>
        <taxon>Poales</taxon>
        <taxon>Poaceae</taxon>
        <taxon>BOP clade</taxon>
        <taxon>Pooideae</taxon>
        <taxon>Poodae</taxon>
        <taxon>Poeae</taxon>
        <taxon>Poeae Chloroplast Group 2 (Poeae type)</taxon>
        <taxon>Loliodinae</taxon>
        <taxon>Loliinae</taxon>
        <taxon>Lolium</taxon>
    </lineage>
</organism>